<dbReference type="Proteomes" id="UP000192927">
    <property type="component" value="Unassembled WGS sequence"/>
</dbReference>
<evidence type="ECO:0000313" key="3">
    <source>
        <dbReference type="EMBL" id="SLM38695.1"/>
    </source>
</evidence>
<accession>A0A1W5D6L3</accession>
<feature type="compositionally biased region" description="Basic and acidic residues" evidence="1">
    <location>
        <begin position="95"/>
        <end position="105"/>
    </location>
</feature>
<name>A0A1W5D6L3_9LECA</name>
<feature type="region of interest" description="Disordered" evidence="1">
    <location>
        <begin position="231"/>
        <end position="283"/>
    </location>
</feature>
<feature type="compositionally biased region" description="Low complexity" evidence="1">
    <location>
        <begin position="132"/>
        <end position="151"/>
    </location>
</feature>
<protein>
    <submittedName>
        <fullName evidence="3">Basic-leucine zipper domain</fullName>
    </submittedName>
</protein>
<feature type="compositionally biased region" description="Basic and acidic residues" evidence="1">
    <location>
        <begin position="36"/>
        <end position="48"/>
    </location>
</feature>
<dbReference type="AlphaFoldDB" id="A0A1W5D6L3"/>
<proteinExistence type="predicted"/>
<feature type="region of interest" description="Disordered" evidence="1">
    <location>
        <begin position="1"/>
        <end position="48"/>
    </location>
</feature>
<dbReference type="PANTHER" id="PTHR39607:SF1">
    <property type="entry name" value="B-ZIP TRANSCRIPTION FACTOR (EUROFUNG)"/>
    <property type="match status" value="1"/>
</dbReference>
<dbReference type="CDD" id="cd14688">
    <property type="entry name" value="bZIP_YAP"/>
    <property type="match status" value="1"/>
</dbReference>
<feature type="compositionally biased region" description="Polar residues" evidence="1">
    <location>
        <begin position="114"/>
        <end position="131"/>
    </location>
</feature>
<dbReference type="GO" id="GO:0003700">
    <property type="term" value="F:DNA-binding transcription factor activity"/>
    <property type="evidence" value="ECO:0007669"/>
    <property type="project" value="InterPro"/>
</dbReference>
<evidence type="ECO:0000313" key="4">
    <source>
        <dbReference type="Proteomes" id="UP000192927"/>
    </source>
</evidence>
<dbReference type="PROSITE" id="PS00036">
    <property type="entry name" value="BZIP_BASIC"/>
    <property type="match status" value="1"/>
</dbReference>
<organism evidence="3 4">
    <name type="scientific">Lasallia pustulata</name>
    <dbReference type="NCBI Taxonomy" id="136370"/>
    <lineage>
        <taxon>Eukaryota</taxon>
        <taxon>Fungi</taxon>
        <taxon>Dikarya</taxon>
        <taxon>Ascomycota</taxon>
        <taxon>Pezizomycotina</taxon>
        <taxon>Lecanoromycetes</taxon>
        <taxon>OSLEUM clade</taxon>
        <taxon>Umbilicariomycetidae</taxon>
        <taxon>Umbilicariales</taxon>
        <taxon>Umbilicariaceae</taxon>
        <taxon>Lasallia</taxon>
    </lineage>
</organism>
<feature type="domain" description="BZIP" evidence="2">
    <location>
        <begin position="49"/>
        <end position="64"/>
    </location>
</feature>
<dbReference type="EMBL" id="FWEW01002652">
    <property type="protein sequence ID" value="SLM38695.1"/>
    <property type="molecule type" value="Genomic_DNA"/>
</dbReference>
<dbReference type="InterPro" id="IPR052635">
    <property type="entry name" value="Sec_Metab_Biosynth_Reg"/>
</dbReference>
<feature type="region of interest" description="Disordered" evidence="1">
    <location>
        <begin position="71"/>
        <end position="165"/>
    </location>
</feature>
<reference evidence="4" key="1">
    <citation type="submission" date="2017-03" db="EMBL/GenBank/DDBJ databases">
        <authorList>
            <person name="Sharma R."/>
            <person name="Thines M."/>
        </authorList>
    </citation>
    <scope>NUCLEOTIDE SEQUENCE [LARGE SCALE GENOMIC DNA]</scope>
</reference>
<sequence>MMHSQDSYSYPYGGPISPRFSSSNSTSSAFSASAHPNEDWTKISDLAERRRIQNRIAQRNYRKKLKRRLEDLERRAASSSASPEQSHAELVPQYQDREQSREYQPKPRTRSRRQSPVSPPTQYYSERSNTFSRQQSRQASPSSPPTLTYSSYPPPPEPVVHAPYPQHAPTYSLPAPFPDFTGQSLYLPRLPVTLPSMSPYETCSSKNDPFFTDEDMAGSFGMSYGPLGGMGHSATQSYQESEAHTPPLSHSHSFEHSRDASPYEPSLIFPDTPISIPNSPPYL</sequence>
<keyword evidence="4" id="KW-1185">Reference proteome</keyword>
<feature type="compositionally biased region" description="Basic and acidic residues" evidence="1">
    <location>
        <begin position="252"/>
        <end position="261"/>
    </location>
</feature>
<dbReference type="InterPro" id="IPR004827">
    <property type="entry name" value="bZIP"/>
</dbReference>
<evidence type="ECO:0000256" key="1">
    <source>
        <dbReference type="SAM" id="MobiDB-lite"/>
    </source>
</evidence>
<dbReference type="PANTHER" id="PTHR39607">
    <property type="entry name" value="XANTHOCILLIN BIOSYNTHESIS CLUSTER TRANSCRIPTION FACTOR XANC-RELATED"/>
    <property type="match status" value="1"/>
</dbReference>
<evidence type="ECO:0000259" key="2">
    <source>
        <dbReference type="PROSITE" id="PS00036"/>
    </source>
</evidence>
<feature type="compositionally biased region" description="Low complexity" evidence="1">
    <location>
        <begin position="21"/>
        <end position="34"/>
    </location>
</feature>